<keyword evidence="3" id="KW-0808">Transferase</keyword>
<sequence length="273" mass="30060">MTDLAAYFARIGHDGPTAPTLDTLRALHERHPASIPFEAIDVLLDRGVDISPAAVDAKLIDGRRGGYCFEHNSLFRRVLTELGFEVTGLAARVRWNQPDEAPLQPRTHQVLRVELDGTSWLVDVGFGGAVMTAPLRLEPDTVQSTDHDDYRLVPIDPAQGGGLALQMRRDAGWIPVYDLSLTPCAPADYEMANWFTSTHPTSIFRNVVMVAKTAPDARHGLLFNRLSTRPRGGETTVATLDAPGIESALRDIFGLPVEPSWRPLIERAAAHEW</sequence>
<dbReference type="Gene3D" id="3.30.2140.10">
    <property type="entry name" value="Arylamine N-acetyltransferase"/>
    <property type="match status" value="1"/>
</dbReference>
<evidence type="ECO:0000256" key="2">
    <source>
        <dbReference type="RuleBase" id="RU003452"/>
    </source>
</evidence>
<dbReference type="PANTHER" id="PTHR11786">
    <property type="entry name" value="N-HYDROXYARYLAMINE O-ACETYLTRANSFERASE"/>
    <property type="match status" value="1"/>
</dbReference>
<dbReference type="Gene3D" id="2.40.128.150">
    <property type="entry name" value="Cysteine proteinases"/>
    <property type="match status" value="1"/>
</dbReference>
<dbReference type="EMBL" id="QFYS01000001">
    <property type="protein sequence ID" value="RAK69109.1"/>
    <property type="molecule type" value="Genomic_DNA"/>
</dbReference>
<gene>
    <name evidence="3" type="ORF">DJ019_03635</name>
</gene>
<dbReference type="PRINTS" id="PR01543">
    <property type="entry name" value="ANATRNSFRASE"/>
</dbReference>
<dbReference type="InterPro" id="IPR038765">
    <property type="entry name" value="Papain-like_cys_pep_sf"/>
</dbReference>
<comment type="similarity">
    <text evidence="1 2">Belongs to the arylamine N-acetyltransferase family.</text>
</comment>
<evidence type="ECO:0000256" key="1">
    <source>
        <dbReference type="ARBA" id="ARBA00006547"/>
    </source>
</evidence>
<proteinExistence type="inferred from homology"/>
<dbReference type="AlphaFoldDB" id="A0A328BR48"/>
<reference evidence="3 4" key="1">
    <citation type="submission" date="2018-05" db="EMBL/GenBank/DDBJ databases">
        <authorList>
            <person name="Lanie J.A."/>
            <person name="Ng W.-L."/>
            <person name="Kazmierczak K.M."/>
            <person name="Andrzejewski T.M."/>
            <person name="Davidsen T.M."/>
            <person name="Wayne K.J."/>
            <person name="Tettelin H."/>
            <person name="Glass J.I."/>
            <person name="Rusch D."/>
            <person name="Podicherti R."/>
            <person name="Tsui H.-C.T."/>
            <person name="Winkler M.E."/>
        </authorList>
    </citation>
    <scope>NUCLEOTIDE SEQUENCE [LARGE SCALE GENOMIC DNA]</scope>
    <source>
        <strain evidence="3 4">BUT-10</strain>
    </source>
</reference>
<dbReference type="Pfam" id="PF00797">
    <property type="entry name" value="Acetyltransf_2"/>
    <property type="match status" value="1"/>
</dbReference>
<accession>A0A328BR48</accession>
<dbReference type="PANTHER" id="PTHR11786:SF0">
    <property type="entry name" value="ARYLAMINE N-ACETYLTRANSFERASE 4-RELATED"/>
    <property type="match status" value="1"/>
</dbReference>
<dbReference type="RefSeq" id="WP_111274600.1">
    <property type="nucleotide sequence ID" value="NZ_QFYS01000001.1"/>
</dbReference>
<evidence type="ECO:0000313" key="3">
    <source>
        <dbReference type="EMBL" id="RAK69109.1"/>
    </source>
</evidence>
<name>A0A328BR48_9CAUL</name>
<dbReference type="GO" id="GO:0016407">
    <property type="term" value="F:acetyltransferase activity"/>
    <property type="evidence" value="ECO:0007669"/>
    <property type="project" value="InterPro"/>
</dbReference>
<dbReference type="InterPro" id="IPR001447">
    <property type="entry name" value="Arylamine_N-AcTrfase"/>
</dbReference>
<evidence type="ECO:0000313" key="4">
    <source>
        <dbReference type="Proteomes" id="UP000249524"/>
    </source>
</evidence>
<dbReference type="SUPFAM" id="SSF54001">
    <property type="entry name" value="Cysteine proteinases"/>
    <property type="match status" value="1"/>
</dbReference>
<protein>
    <submittedName>
        <fullName evidence="3">Arylamine N-acetyltransferase</fullName>
    </submittedName>
</protein>
<dbReference type="Proteomes" id="UP000249524">
    <property type="component" value="Unassembled WGS sequence"/>
</dbReference>
<dbReference type="OrthoDB" id="7181050at2"/>
<keyword evidence="4" id="KW-1185">Reference proteome</keyword>
<organism evidence="3 4">
    <name type="scientific">Phenylobacterium kunshanense</name>
    <dbReference type="NCBI Taxonomy" id="1445034"/>
    <lineage>
        <taxon>Bacteria</taxon>
        <taxon>Pseudomonadati</taxon>
        <taxon>Pseudomonadota</taxon>
        <taxon>Alphaproteobacteria</taxon>
        <taxon>Caulobacterales</taxon>
        <taxon>Caulobacteraceae</taxon>
        <taxon>Phenylobacterium</taxon>
    </lineage>
</organism>
<comment type="caution">
    <text evidence="3">The sequence shown here is derived from an EMBL/GenBank/DDBJ whole genome shotgun (WGS) entry which is preliminary data.</text>
</comment>